<dbReference type="EMBL" id="BAAFSV010000004">
    <property type="protein sequence ID" value="GAB1316861.1"/>
    <property type="molecule type" value="Genomic_DNA"/>
</dbReference>
<sequence>MKSVLLAILSLGGAGLVSTAPAPAGGYYPSPSHPWYPGPGNGGANPPWDVPKGDLFEGILDKGGPLIPWMCNCNNPATKKTGLEPLCAQSGGIRIPYGDGQICILSKALGEEVFTDANCRKEFGEGYNVFCAAAR</sequence>
<dbReference type="Proteomes" id="UP001628179">
    <property type="component" value="Unassembled WGS sequence"/>
</dbReference>
<reference evidence="2 3" key="1">
    <citation type="submission" date="2024-09" db="EMBL/GenBank/DDBJ databases">
        <title>Itraconazole resistance in Madurella fahalii resulting from another homologue of gene encoding cytochrome P450 14-alpha sterol demethylase (CYP51).</title>
        <authorList>
            <person name="Yoshioka I."/>
            <person name="Fahal A.H."/>
            <person name="Kaneko S."/>
            <person name="Yaguchi T."/>
        </authorList>
    </citation>
    <scope>NUCLEOTIDE SEQUENCE [LARGE SCALE GENOMIC DNA]</scope>
    <source>
        <strain evidence="2 3">IFM 68171</strain>
    </source>
</reference>
<accession>A0ABQ0GGG7</accession>
<evidence type="ECO:0000256" key="1">
    <source>
        <dbReference type="SAM" id="SignalP"/>
    </source>
</evidence>
<comment type="caution">
    <text evidence="2">The sequence shown here is derived from an EMBL/GenBank/DDBJ whole genome shotgun (WGS) entry which is preliminary data.</text>
</comment>
<proteinExistence type="predicted"/>
<keyword evidence="1" id="KW-0732">Signal</keyword>
<dbReference type="RefSeq" id="XP_070918592.1">
    <property type="nucleotide sequence ID" value="XM_071062491.1"/>
</dbReference>
<keyword evidence="3" id="KW-1185">Reference proteome</keyword>
<name>A0ABQ0GGG7_9PEZI</name>
<gene>
    <name evidence="2" type="ORF">MFIFM68171_07071</name>
</gene>
<evidence type="ECO:0000313" key="3">
    <source>
        <dbReference type="Proteomes" id="UP001628179"/>
    </source>
</evidence>
<dbReference type="GeneID" id="98177814"/>
<feature type="signal peptide" evidence="1">
    <location>
        <begin position="1"/>
        <end position="19"/>
    </location>
</feature>
<organism evidence="2 3">
    <name type="scientific">Madurella fahalii</name>
    <dbReference type="NCBI Taxonomy" id="1157608"/>
    <lineage>
        <taxon>Eukaryota</taxon>
        <taxon>Fungi</taxon>
        <taxon>Dikarya</taxon>
        <taxon>Ascomycota</taxon>
        <taxon>Pezizomycotina</taxon>
        <taxon>Sordariomycetes</taxon>
        <taxon>Sordariomycetidae</taxon>
        <taxon>Sordariales</taxon>
        <taxon>Sordariales incertae sedis</taxon>
        <taxon>Madurella</taxon>
    </lineage>
</organism>
<protein>
    <submittedName>
        <fullName evidence="2">Uncharacterized protein</fullName>
    </submittedName>
</protein>
<feature type="chain" id="PRO_5046695868" evidence="1">
    <location>
        <begin position="20"/>
        <end position="135"/>
    </location>
</feature>
<evidence type="ECO:0000313" key="2">
    <source>
        <dbReference type="EMBL" id="GAB1316861.1"/>
    </source>
</evidence>